<dbReference type="Proteomes" id="UP000536195">
    <property type="component" value="Unassembled WGS sequence"/>
</dbReference>
<keyword evidence="1" id="KW-1133">Transmembrane helix</keyword>
<dbReference type="Proteomes" id="UP000567099">
    <property type="component" value="Unassembled WGS sequence"/>
</dbReference>
<evidence type="ECO:0000313" key="10">
    <source>
        <dbReference type="Proteomes" id="UP000536195"/>
    </source>
</evidence>
<feature type="transmembrane region" description="Helical" evidence="1">
    <location>
        <begin position="12"/>
        <end position="44"/>
    </location>
</feature>
<evidence type="ECO:0000313" key="15">
    <source>
        <dbReference type="Proteomes" id="UP000590564"/>
    </source>
</evidence>
<dbReference type="EMBL" id="JACDUM010000001">
    <property type="protein sequence ID" value="MBA2859623.1"/>
    <property type="molecule type" value="Genomic_DNA"/>
</dbReference>
<dbReference type="Proteomes" id="UP000563838">
    <property type="component" value="Unassembled WGS sequence"/>
</dbReference>
<organism evidence="2 9">
    <name type="scientific">Methanococcus maripaludis</name>
    <name type="common">Methanococcus deltae</name>
    <dbReference type="NCBI Taxonomy" id="39152"/>
    <lineage>
        <taxon>Archaea</taxon>
        <taxon>Methanobacteriati</taxon>
        <taxon>Methanobacteriota</taxon>
        <taxon>Methanomada group</taxon>
        <taxon>Methanococci</taxon>
        <taxon>Methanococcales</taxon>
        <taxon>Methanococcaceae</taxon>
        <taxon>Methanococcus</taxon>
    </lineage>
</organism>
<dbReference type="Proteomes" id="UP000590564">
    <property type="component" value="Unassembled WGS sequence"/>
</dbReference>
<dbReference type="EMBL" id="JACDUO010000001">
    <property type="protein sequence ID" value="MBA2863415.1"/>
    <property type="molecule type" value="Genomic_DNA"/>
</dbReference>
<sequence length="208" mass="24126">MMKIYSLNRISPIFWIFLIPLIILGLILIIPIIFLAVVLGAIYLGYKKIKSGINGIIRKLKTKKIKINGSSENGDVKINFSKKLEIVEETLEESIPVISEDVGEKWEHKQFINYLKDNGLSENSEKLYYFDKSVYPIYKKTYPVNEIIKLYDETPEEDMIVLGLKGGYDDPKLLYLIPKEECKNRMSISELKDYEINLKNQEINNLNL</sequence>
<dbReference type="Proteomes" id="UP000568063">
    <property type="component" value="Unassembled WGS sequence"/>
</dbReference>
<dbReference type="EMBL" id="JACDUI010000001">
    <property type="protein sequence ID" value="MBA2839905.1"/>
    <property type="molecule type" value="Genomic_DNA"/>
</dbReference>
<keyword evidence="1" id="KW-0812">Transmembrane</keyword>
<name>A0A2L1CC24_METMI</name>
<reference evidence="11 12" key="3">
    <citation type="submission" date="2020-07" db="EMBL/GenBank/DDBJ databases">
        <title>Genomic Encyclopedia of Type Strains, Phase IV (KMG-V): Genome sequencing to study the core and pangenomes of soil and plant-associated prokaryotes.</title>
        <authorList>
            <person name="Whitman W."/>
        </authorList>
    </citation>
    <scope>NUCLEOTIDE SEQUENCE [LARGE SCALE GENOMIC DNA]</scope>
    <source>
        <strain evidence="3 11">A4</strain>
        <strain evidence="7 10">C11</strain>
        <strain evidence="5 12">C13</strain>
        <strain evidence="6 14">C14</strain>
        <strain evidence="4 13">C9</strain>
        <strain evidence="8 15">D1</strain>
    </source>
</reference>
<reference evidence="9" key="1">
    <citation type="journal article" date="2018" name="Genome Announc.">
        <title>Complete Genome Sequence of the Methanococcus maripaludis Type Strain JJ (DSM 2067), a Model for Selenoprotein Synthesis in Archaea.</title>
        <authorList>
            <person name="Poehlein A."/>
            <person name="Heym D."/>
            <person name="Quitzke V."/>
            <person name="Fersch J."/>
            <person name="Daniel R."/>
            <person name="Rother M."/>
        </authorList>
    </citation>
    <scope>NUCLEOTIDE SEQUENCE [LARGE SCALE GENOMIC DNA]</scope>
    <source>
        <strain evidence="9">DSM 2067</strain>
    </source>
</reference>
<evidence type="ECO:0000313" key="9">
    <source>
        <dbReference type="Proteomes" id="UP000239462"/>
    </source>
</evidence>
<gene>
    <name evidence="3" type="ORF">HNP87_000417</name>
    <name evidence="4" type="ORF">HNP91_000418</name>
    <name evidence="7" type="ORF">HNP92_000451</name>
    <name evidence="5" type="ORF">HNP94_000415</name>
    <name evidence="6" type="ORF">HNP95_000419</name>
    <name evidence="8" type="ORF">HNP96_000602</name>
    <name evidence="2" type="ORF">MMJJ_15300</name>
</gene>
<dbReference type="RefSeq" id="WP_104838296.1">
    <property type="nucleotide sequence ID" value="NZ_CP026606.1"/>
</dbReference>
<dbReference type="EMBL" id="JACHED010000001">
    <property type="protein sequence ID" value="MBB6496581.1"/>
    <property type="molecule type" value="Genomic_DNA"/>
</dbReference>
<evidence type="ECO:0000313" key="7">
    <source>
        <dbReference type="EMBL" id="MBB6401166.1"/>
    </source>
</evidence>
<evidence type="ECO:0000313" key="4">
    <source>
        <dbReference type="EMBL" id="MBA2859623.1"/>
    </source>
</evidence>
<reference evidence="2" key="2">
    <citation type="submission" date="2018-02" db="EMBL/GenBank/DDBJ databases">
        <title>Complete genome sequence of the Methanococcus maripaludis type strain JJ (DSM 2067), a model for selenoprotein synthesis in Archaea.</title>
        <authorList>
            <person name="Poehlein A."/>
            <person name="Heym D."/>
            <person name="Quitzke V."/>
            <person name="Fersch J."/>
            <person name="Daniel R."/>
            <person name="Rother M."/>
        </authorList>
    </citation>
    <scope>NUCLEOTIDE SEQUENCE [LARGE SCALE GENOMIC DNA]</scope>
    <source>
        <strain evidence="2">DSM 2067</strain>
    </source>
</reference>
<dbReference type="AlphaFoldDB" id="A0A2L1CC24"/>
<dbReference type="Proteomes" id="UP000571751">
    <property type="component" value="Unassembled WGS sequence"/>
</dbReference>
<dbReference type="EMBL" id="JACHEC010000001">
    <property type="protein sequence ID" value="MBB6401166.1"/>
    <property type="molecule type" value="Genomic_DNA"/>
</dbReference>
<evidence type="ECO:0000313" key="6">
    <source>
        <dbReference type="EMBL" id="MBA2868260.1"/>
    </source>
</evidence>
<dbReference type="EMBL" id="JACDUP010000001">
    <property type="protein sequence ID" value="MBA2868260.1"/>
    <property type="molecule type" value="Genomic_DNA"/>
</dbReference>
<evidence type="ECO:0000313" key="3">
    <source>
        <dbReference type="EMBL" id="MBA2839905.1"/>
    </source>
</evidence>
<evidence type="ECO:0000313" key="2">
    <source>
        <dbReference type="EMBL" id="AVB76905.1"/>
    </source>
</evidence>
<keyword evidence="1" id="KW-0472">Membrane</keyword>
<accession>A0A2L1CC24</accession>
<evidence type="ECO:0000313" key="8">
    <source>
        <dbReference type="EMBL" id="MBB6496581.1"/>
    </source>
</evidence>
<evidence type="ECO:0000313" key="14">
    <source>
        <dbReference type="Proteomes" id="UP000571751"/>
    </source>
</evidence>
<dbReference type="Proteomes" id="UP000239462">
    <property type="component" value="Chromosome"/>
</dbReference>
<evidence type="ECO:0000313" key="13">
    <source>
        <dbReference type="Proteomes" id="UP000568063"/>
    </source>
</evidence>
<dbReference type="EMBL" id="CP026606">
    <property type="protein sequence ID" value="AVB76905.1"/>
    <property type="molecule type" value="Genomic_DNA"/>
</dbReference>
<proteinExistence type="predicted"/>
<evidence type="ECO:0000313" key="12">
    <source>
        <dbReference type="Proteomes" id="UP000567099"/>
    </source>
</evidence>
<protein>
    <submittedName>
        <fullName evidence="2">Uncharacterized protein</fullName>
    </submittedName>
</protein>
<evidence type="ECO:0000256" key="1">
    <source>
        <dbReference type="SAM" id="Phobius"/>
    </source>
</evidence>
<dbReference type="GeneID" id="36102614"/>
<evidence type="ECO:0000313" key="11">
    <source>
        <dbReference type="Proteomes" id="UP000563838"/>
    </source>
</evidence>
<evidence type="ECO:0000313" key="5">
    <source>
        <dbReference type="EMBL" id="MBA2863415.1"/>
    </source>
</evidence>
<dbReference type="KEGG" id="mmad:MMJJ_15300"/>